<dbReference type="EMBL" id="MCFL01000005">
    <property type="protein sequence ID" value="ORZ39454.1"/>
    <property type="molecule type" value="Genomic_DNA"/>
</dbReference>
<dbReference type="Gene3D" id="3.30.1380.20">
    <property type="entry name" value="Trafficking protein particle complex subunit 3"/>
    <property type="match status" value="1"/>
</dbReference>
<reference evidence="2 3" key="1">
    <citation type="submission" date="2016-07" db="EMBL/GenBank/DDBJ databases">
        <title>Pervasive Adenine N6-methylation of Active Genes in Fungi.</title>
        <authorList>
            <consortium name="DOE Joint Genome Institute"/>
            <person name="Mondo S.J."/>
            <person name="Dannebaum R.O."/>
            <person name="Kuo R.C."/>
            <person name="Labutti K."/>
            <person name="Haridas S."/>
            <person name="Kuo A."/>
            <person name="Salamov A."/>
            <person name="Ahrendt S.R."/>
            <person name="Lipzen A."/>
            <person name="Sullivan W."/>
            <person name="Andreopoulos W.B."/>
            <person name="Clum A."/>
            <person name="Lindquist E."/>
            <person name="Daum C."/>
            <person name="Ramamoorthy G.K."/>
            <person name="Gryganskyi A."/>
            <person name="Culley D."/>
            <person name="Magnuson J.K."/>
            <person name="James T.Y."/>
            <person name="O'Malley M.A."/>
            <person name="Stajich J.E."/>
            <person name="Spatafora J.W."/>
            <person name="Visel A."/>
            <person name="Grigoriev I.V."/>
        </authorList>
    </citation>
    <scope>NUCLEOTIDE SEQUENCE [LARGE SCALE GENOMIC DNA]</scope>
    <source>
        <strain evidence="2 3">PL171</strain>
    </source>
</reference>
<dbReference type="GO" id="GO:0006888">
    <property type="term" value="P:endoplasmic reticulum to Golgi vesicle-mediated transport"/>
    <property type="evidence" value="ECO:0007669"/>
    <property type="project" value="TreeGrafter"/>
</dbReference>
<proteinExistence type="inferred from homology"/>
<dbReference type="PANTHER" id="PTHR12817:SF0">
    <property type="entry name" value="GEO08327P1"/>
    <property type="match status" value="1"/>
</dbReference>
<dbReference type="SUPFAM" id="SSF111126">
    <property type="entry name" value="Ligand-binding domain in the NO signalling and Golgi transport"/>
    <property type="match status" value="1"/>
</dbReference>
<comment type="similarity">
    <text evidence="1">Belongs to the TRAPP small subunits family. BET3 subfamily.</text>
</comment>
<dbReference type="GO" id="GO:0030008">
    <property type="term" value="C:TRAPP complex"/>
    <property type="evidence" value="ECO:0007669"/>
    <property type="project" value="TreeGrafter"/>
</dbReference>
<dbReference type="GO" id="GO:0005802">
    <property type="term" value="C:trans-Golgi network"/>
    <property type="evidence" value="ECO:0007669"/>
    <property type="project" value="TreeGrafter"/>
</dbReference>
<evidence type="ECO:0000313" key="2">
    <source>
        <dbReference type="EMBL" id="ORZ39454.1"/>
    </source>
</evidence>
<accession>A0A1Y2HZQ3</accession>
<dbReference type="CDD" id="cd14944">
    <property type="entry name" value="TRAPPC6A_Trs33"/>
    <property type="match status" value="1"/>
</dbReference>
<dbReference type="AlphaFoldDB" id="A0A1Y2HZQ3"/>
<evidence type="ECO:0000313" key="3">
    <source>
        <dbReference type="Proteomes" id="UP000193411"/>
    </source>
</evidence>
<dbReference type="InterPro" id="IPR037992">
    <property type="entry name" value="TRAPPC6/Trs33"/>
</dbReference>
<feature type="non-terminal residue" evidence="2">
    <location>
        <position position="184"/>
    </location>
</feature>
<evidence type="ECO:0000256" key="1">
    <source>
        <dbReference type="ARBA" id="ARBA00006218"/>
    </source>
</evidence>
<dbReference type="STRING" id="765915.A0A1Y2HZQ3"/>
<dbReference type="Pfam" id="PF04051">
    <property type="entry name" value="TRAPP"/>
    <property type="match status" value="1"/>
</dbReference>
<dbReference type="OrthoDB" id="941624at2759"/>
<name>A0A1Y2HZQ3_9FUNG</name>
<dbReference type="InterPro" id="IPR024096">
    <property type="entry name" value="NO_sig/Golgi_transp_ligand-bd"/>
</dbReference>
<dbReference type="Proteomes" id="UP000193411">
    <property type="component" value="Unassembled WGS sequence"/>
</dbReference>
<dbReference type="GO" id="GO:0005801">
    <property type="term" value="C:cis-Golgi network"/>
    <property type="evidence" value="ECO:0007669"/>
    <property type="project" value="TreeGrafter"/>
</dbReference>
<dbReference type="InterPro" id="IPR007194">
    <property type="entry name" value="TRAPP_component"/>
</dbReference>
<gene>
    <name evidence="2" type="ORF">BCR44DRAFT_36117</name>
</gene>
<dbReference type="PANTHER" id="PTHR12817">
    <property type="entry name" value="TRAFFICKING PROTEIN PARTICLE COMPLEX SUBUNIT 6B"/>
    <property type="match status" value="1"/>
</dbReference>
<protein>
    <submittedName>
        <fullName evidence="2">Transport protein particle component</fullName>
    </submittedName>
</protein>
<comment type="caution">
    <text evidence="2">The sequence shown here is derived from an EMBL/GenBank/DDBJ whole genome shotgun (WGS) entry which is preliminary data.</text>
</comment>
<organism evidence="2 3">
    <name type="scientific">Catenaria anguillulae PL171</name>
    <dbReference type="NCBI Taxonomy" id="765915"/>
    <lineage>
        <taxon>Eukaryota</taxon>
        <taxon>Fungi</taxon>
        <taxon>Fungi incertae sedis</taxon>
        <taxon>Blastocladiomycota</taxon>
        <taxon>Blastocladiomycetes</taxon>
        <taxon>Blastocladiales</taxon>
        <taxon>Catenariaceae</taxon>
        <taxon>Catenaria</taxon>
    </lineage>
</organism>
<keyword evidence="3" id="KW-1185">Reference proteome</keyword>
<sequence length="184" mass="19959">MTSPSTATPPPKPLTGGALPSQVADPALHFLLLELVPTLERSTQSTAAAGDREAVYFKLEMLGYNVGQRLVERLAKDHARFKDTLDVVKFICKEFWTCVFGKQVDNLKTNHRGVYVLQDNQFAWFRGASGPGSAAETTQAMAPYLWFPCGLIRGALAGLGLSTVVMAESAGLPQCTFQIKIAAR</sequence>